<dbReference type="GO" id="GO:0006543">
    <property type="term" value="P:L-glutamine catabolic process"/>
    <property type="evidence" value="ECO:0007669"/>
    <property type="project" value="TreeGrafter"/>
</dbReference>
<feature type="binding site" evidence="7">
    <location>
        <position position="270"/>
    </location>
    <ligand>
        <name>substrate</name>
    </ligand>
</feature>
<protein>
    <recommendedName>
        <fullName evidence="6 7">Glutaminase</fullName>
        <ecNumber evidence="3 7">3.5.1.2</ecNumber>
    </recommendedName>
</protein>
<dbReference type="PANTHER" id="PTHR12544:SF29">
    <property type="entry name" value="GLUTAMINASE"/>
    <property type="match status" value="1"/>
</dbReference>
<dbReference type="InterPro" id="IPR015868">
    <property type="entry name" value="Glutaminase"/>
</dbReference>
<evidence type="ECO:0000256" key="6">
    <source>
        <dbReference type="ARBA" id="ARBA00070405"/>
    </source>
</evidence>
<accession>A0AA90SKG4</accession>
<comment type="caution">
    <text evidence="9">The sequence shown here is derived from an EMBL/GenBank/DDBJ whole genome shotgun (WGS) entry which is preliminary data.</text>
</comment>
<dbReference type="InterPro" id="IPR036513">
    <property type="entry name" value="STAS_dom_sf"/>
</dbReference>
<dbReference type="PANTHER" id="PTHR12544">
    <property type="entry name" value="GLUTAMINASE"/>
    <property type="match status" value="1"/>
</dbReference>
<dbReference type="FunFam" id="3.40.710.10:FF:000005">
    <property type="entry name" value="Glutaminase"/>
    <property type="match status" value="1"/>
</dbReference>
<feature type="domain" description="STAS" evidence="8">
    <location>
        <begin position="327"/>
        <end position="412"/>
    </location>
</feature>
<feature type="binding site" evidence="7">
    <location>
        <position position="169"/>
    </location>
    <ligand>
        <name>substrate</name>
    </ligand>
</feature>
<reference evidence="9" key="1">
    <citation type="submission" date="2023-08" db="EMBL/GenBank/DDBJ databases">
        <title>The draft genome of Tsukamurella strandjordii strain 050030.</title>
        <authorList>
            <person name="Zhao F."/>
            <person name="Feng Y."/>
            <person name="Zong Z."/>
        </authorList>
    </citation>
    <scope>NUCLEOTIDE SEQUENCE</scope>
    <source>
        <strain evidence="9">050030</strain>
    </source>
</reference>
<feature type="binding site" evidence="7">
    <location>
        <position position="200"/>
    </location>
    <ligand>
        <name>substrate</name>
    </ligand>
</feature>
<dbReference type="EMBL" id="JAUTIX010000001">
    <property type="protein sequence ID" value="MDP0397012.1"/>
    <property type="molecule type" value="Genomic_DNA"/>
</dbReference>
<feature type="binding site" evidence="7">
    <location>
        <position position="76"/>
    </location>
    <ligand>
        <name>substrate</name>
    </ligand>
</feature>
<comment type="catalytic activity">
    <reaction evidence="5 7">
        <text>L-glutamine + H2O = L-glutamate + NH4(+)</text>
        <dbReference type="Rhea" id="RHEA:15889"/>
        <dbReference type="ChEBI" id="CHEBI:15377"/>
        <dbReference type="ChEBI" id="CHEBI:28938"/>
        <dbReference type="ChEBI" id="CHEBI:29985"/>
        <dbReference type="ChEBI" id="CHEBI:58359"/>
        <dbReference type="EC" id="3.5.1.2"/>
    </reaction>
</comment>
<evidence type="ECO:0000313" key="10">
    <source>
        <dbReference type="Proteomes" id="UP001178281"/>
    </source>
</evidence>
<evidence type="ECO:0000256" key="3">
    <source>
        <dbReference type="ARBA" id="ARBA00012918"/>
    </source>
</evidence>
<dbReference type="NCBIfam" id="TIGR03814">
    <property type="entry name" value="Gln_ase"/>
    <property type="match status" value="1"/>
</dbReference>
<dbReference type="GO" id="GO:0006537">
    <property type="term" value="P:glutamate biosynthetic process"/>
    <property type="evidence" value="ECO:0007669"/>
    <property type="project" value="TreeGrafter"/>
</dbReference>
<dbReference type="RefSeq" id="WP_220656824.1">
    <property type="nucleotide sequence ID" value="NZ_BAAAII010000011.1"/>
</dbReference>
<feature type="binding site" evidence="7">
    <location>
        <position position="176"/>
    </location>
    <ligand>
        <name>substrate</name>
    </ligand>
</feature>
<keyword evidence="7" id="KW-0007">Acetylation</keyword>
<evidence type="ECO:0000256" key="4">
    <source>
        <dbReference type="ARBA" id="ARBA00022801"/>
    </source>
</evidence>
<gene>
    <name evidence="7 9" type="primary">glsA</name>
    <name evidence="9" type="ORF">Q7X28_03645</name>
</gene>
<evidence type="ECO:0000256" key="5">
    <source>
        <dbReference type="ARBA" id="ARBA00049534"/>
    </source>
</evidence>
<dbReference type="InterPro" id="IPR002645">
    <property type="entry name" value="STAS_dom"/>
</dbReference>
<evidence type="ECO:0000259" key="8">
    <source>
        <dbReference type="PROSITE" id="PS50801"/>
    </source>
</evidence>
<evidence type="ECO:0000256" key="2">
    <source>
        <dbReference type="ARBA" id="ARBA00011881"/>
    </source>
</evidence>
<dbReference type="Gene3D" id="3.30.750.24">
    <property type="entry name" value="STAS domain"/>
    <property type="match status" value="1"/>
</dbReference>
<name>A0AA90SKG4_9ACTN</name>
<dbReference type="Pfam" id="PF04960">
    <property type="entry name" value="Glutaminase"/>
    <property type="match status" value="1"/>
</dbReference>
<comment type="similarity">
    <text evidence="1 7">Belongs to the glutaminase family.</text>
</comment>
<dbReference type="PROSITE" id="PS50801">
    <property type="entry name" value="STAS"/>
    <property type="match status" value="1"/>
</dbReference>
<dbReference type="HAMAP" id="MF_00313">
    <property type="entry name" value="Glutaminase"/>
    <property type="match status" value="1"/>
</dbReference>
<dbReference type="Proteomes" id="UP001178281">
    <property type="component" value="Unassembled WGS sequence"/>
</dbReference>
<feature type="binding site" evidence="7">
    <location>
        <position position="125"/>
    </location>
    <ligand>
        <name>substrate</name>
    </ligand>
</feature>
<dbReference type="SUPFAM" id="SSF56601">
    <property type="entry name" value="beta-lactamase/transpeptidase-like"/>
    <property type="match status" value="1"/>
</dbReference>
<organism evidence="9 10">
    <name type="scientific">Tsukamurella strandjordii</name>
    <dbReference type="NCBI Taxonomy" id="147577"/>
    <lineage>
        <taxon>Bacteria</taxon>
        <taxon>Bacillati</taxon>
        <taxon>Actinomycetota</taxon>
        <taxon>Actinomycetes</taxon>
        <taxon>Mycobacteriales</taxon>
        <taxon>Tsukamurellaceae</taxon>
        <taxon>Tsukamurella</taxon>
    </lineage>
</organism>
<evidence type="ECO:0000256" key="7">
    <source>
        <dbReference type="HAMAP-Rule" id="MF_00313"/>
    </source>
</evidence>
<keyword evidence="4 7" id="KW-0378">Hydrolase</keyword>
<dbReference type="AlphaFoldDB" id="A0AA90SKG4"/>
<evidence type="ECO:0000256" key="1">
    <source>
        <dbReference type="ARBA" id="ARBA00011076"/>
    </source>
</evidence>
<dbReference type="Gene3D" id="3.40.710.10">
    <property type="entry name" value="DD-peptidase/beta-lactamase superfamily"/>
    <property type="match status" value="1"/>
</dbReference>
<sequence length="412" mass="43434">MPEQTIGDSISTDNPVNAAMARVLDDVRREDHPGHVADYIPQLAKVDPDQFGIAAVSVRGHSYATGDYRVQFTIQSMSKPFVYALALQELGTTAVCERIGVEPSGEAFNAISFDPSGRPENPLINAGAIVSTSLIPADSGPERYEKIRAGLSRFAGRDLELDESVYKSESETGFRNLALAALAKSTNALRVPVEDALDPYFRQCSLLVDAHDIAVMGATLANGGVNPCTGERVVDTVVARHTLSVMTGCGMYDRSGAWMCSVGIPAKSGVGGGIVAAAPGEYGVGVFSPPLDEAGNSARGVAVLQKMSSEFGLHLLDRPMTPVSALESITTDPSTGHITLKLRGEVDFVAVEEVVHEALRAGRVQQGNTVILDLTNATRISVVSAYLINQLVADVGYGARVVIVDPSGLLPG</sequence>
<keyword evidence="10" id="KW-1185">Reference proteome</keyword>
<dbReference type="InterPro" id="IPR012338">
    <property type="entry name" value="Beta-lactam/transpept-like"/>
</dbReference>
<dbReference type="Pfam" id="PF01740">
    <property type="entry name" value="STAS"/>
    <property type="match status" value="1"/>
</dbReference>
<feature type="binding site" evidence="7">
    <location>
        <position position="252"/>
    </location>
    <ligand>
        <name>substrate</name>
    </ligand>
</feature>
<evidence type="ECO:0000313" key="9">
    <source>
        <dbReference type="EMBL" id="MDP0397012.1"/>
    </source>
</evidence>
<comment type="subunit">
    <text evidence="2 7">Homotetramer.</text>
</comment>
<dbReference type="EC" id="3.5.1.2" evidence="3 7"/>
<dbReference type="GO" id="GO:0004359">
    <property type="term" value="F:glutaminase activity"/>
    <property type="evidence" value="ECO:0007669"/>
    <property type="project" value="UniProtKB-UniRule"/>
</dbReference>
<proteinExistence type="inferred from homology"/>